<dbReference type="GO" id="GO:0004165">
    <property type="term" value="F:delta(3)-delta(2)-enoyl-CoA isomerase activity"/>
    <property type="evidence" value="ECO:0007669"/>
    <property type="project" value="TreeGrafter"/>
</dbReference>
<dbReference type="EMBL" id="CYPW01000027">
    <property type="protein sequence ID" value="CUH53753.1"/>
    <property type="molecule type" value="Genomic_DNA"/>
</dbReference>
<dbReference type="GO" id="GO:0006635">
    <property type="term" value="P:fatty acid beta-oxidation"/>
    <property type="evidence" value="ECO:0007669"/>
    <property type="project" value="TreeGrafter"/>
</dbReference>
<proteinExistence type="predicted"/>
<accession>A0A0P1FB98</accession>
<dbReference type="OrthoDB" id="8640486at2"/>
<name>A0A0P1FB98_9RHOB</name>
<dbReference type="Gene3D" id="3.90.226.10">
    <property type="entry name" value="2-enoyl-CoA Hydratase, Chain A, domain 1"/>
    <property type="match status" value="1"/>
</dbReference>
<dbReference type="Proteomes" id="UP000054823">
    <property type="component" value="Unassembled WGS sequence"/>
</dbReference>
<dbReference type="InterPro" id="IPR029045">
    <property type="entry name" value="ClpP/crotonase-like_dom_sf"/>
</dbReference>
<dbReference type="GO" id="GO:0004300">
    <property type="term" value="F:enoyl-CoA hydratase activity"/>
    <property type="evidence" value="ECO:0007669"/>
    <property type="project" value="UniProtKB-EC"/>
</dbReference>
<dbReference type="PANTHER" id="PTHR11941:SF75">
    <property type="entry name" value="ENOYL-COA HYDRATASE_ISOMERASE FAMILY PROTEIN"/>
    <property type="match status" value="1"/>
</dbReference>
<dbReference type="RefSeq" id="WP_058240879.1">
    <property type="nucleotide sequence ID" value="NZ_CYPW01000027.1"/>
</dbReference>
<dbReference type="SUPFAM" id="SSF52096">
    <property type="entry name" value="ClpP/crotonase"/>
    <property type="match status" value="1"/>
</dbReference>
<gene>
    <name evidence="1" type="primary">paaF_2</name>
    <name evidence="1" type="ORF">SHM7688_03214</name>
</gene>
<dbReference type="Pfam" id="PF00378">
    <property type="entry name" value="ECH_1"/>
    <property type="match status" value="1"/>
</dbReference>
<evidence type="ECO:0000313" key="2">
    <source>
        <dbReference type="Proteomes" id="UP000054823"/>
    </source>
</evidence>
<evidence type="ECO:0000313" key="1">
    <source>
        <dbReference type="EMBL" id="CUH53753.1"/>
    </source>
</evidence>
<dbReference type="EC" id="4.2.1.17" evidence="1"/>
<dbReference type="AlphaFoldDB" id="A0A0P1FB98"/>
<dbReference type="CDD" id="cd06558">
    <property type="entry name" value="crotonase-like"/>
    <property type="match status" value="1"/>
</dbReference>
<protein>
    <submittedName>
        <fullName evidence="1">2,3-dehydroadipyl-CoA hydratase</fullName>
        <ecNumber evidence="1">4.2.1.17</ecNumber>
    </submittedName>
</protein>
<reference evidence="1 2" key="1">
    <citation type="submission" date="2015-09" db="EMBL/GenBank/DDBJ databases">
        <authorList>
            <consortium name="Swine Surveillance"/>
        </authorList>
    </citation>
    <scope>NUCLEOTIDE SEQUENCE [LARGE SCALE GENOMIC DNA]</scope>
    <source>
        <strain evidence="1 2">CECT 7688</strain>
    </source>
</reference>
<keyword evidence="1" id="KW-0456">Lyase</keyword>
<dbReference type="PANTHER" id="PTHR11941">
    <property type="entry name" value="ENOYL-COA HYDRATASE-RELATED"/>
    <property type="match status" value="1"/>
</dbReference>
<dbReference type="STRING" id="321267.SHM7688_03214"/>
<sequence length="237" mass="26273">MSIVTYETRGKTALLTLNNGENRQNPAFAQAMLAALQQAEEDKSIRSVVITSSDEKNWSQGVDLNWLMAAKQAGNLDDMRGFMNDMNEVFARLLTFPMPVIAAITGHAFGNGAMLACACDFRFMRADRGYFCFPEVDINIPFLPSMIAYVRKAIPEYRFNELKLTGRRATATELEADHVLTAAADAEATLEAALAFAATFSKGRGIFGEHKRRMYKDILDTMARDDAPLIAELKLTV</sequence>
<dbReference type="InterPro" id="IPR001753">
    <property type="entry name" value="Enoyl-CoA_hydra/iso"/>
</dbReference>
<organism evidence="1 2">
    <name type="scientific">Shimia marina</name>
    <dbReference type="NCBI Taxonomy" id="321267"/>
    <lineage>
        <taxon>Bacteria</taxon>
        <taxon>Pseudomonadati</taxon>
        <taxon>Pseudomonadota</taxon>
        <taxon>Alphaproteobacteria</taxon>
        <taxon>Rhodobacterales</taxon>
        <taxon>Roseobacteraceae</taxon>
    </lineage>
</organism>
<keyword evidence="2" id="KW-1185">Reference proteome</keyword>